<organism evidence="2 3">
    <name type="scientific">Septoria linicola</name>
    <dbReference type="NCBI Taxonomy" id="215465"/>
    <lineage>
        <taxon>Eukaryota</taxon>
        <taxon>Fungi</taxon>
        <taxon>Dikarya</taxon>
        <taxon>Ascomycota</taxon>
        <taxon>Pezizomycotina</taxon>
        <taxon>Dothideomycetes</taxon>
        <taxon>Dothideomycetidae</taxon>
        <taxon>Mycosphaerellales</taxon>
        <taxon>Mycosphaerellaceae</taxon>
        <taxon>Septoria</taxon>
    </lineage>
</organism>
<feature type="compositionally biased region" description="Polar residues" evidence="1">
    <location>
        <begin position="140"/>
        <end position="154"/>
    </location>
</feature>
<evidence type="ECO:0000313" key="3">
    <source>
        <dbReference type="Proteomes" id="UP001056384"/>
    </source>
</evidence>
<protein>
    <submittedName>
        <fullName evidence="2">Uncharacterized protein</fullName>
    </submittedName>
</protein>
<accession>A0A9Q9EJ80</accession>
<feature type="compositionally biased region" description="Low complexity" evidence="1">
    <location>
        <begin position="155"/>
        <end position="172"/>
    </location>
</feature>
<dbReference type="Proteomes" id="UP001056384">
    <property type="component" value="Chromosome 4"/>
</dbReference>
<evidence type="ECO:0000313" key="2">
    <source>
        <dbReference type="EMBL" id="USW52740.1"/>
    </source>
</evidence>
<feature type="region of interest" description="Disordered" evidence="1">
    <location>
        <begin position="138"/>
        <end position="173"/>
    </location>
</feature>
<dbReference type="EMBL" id="CP099421">
    <property type="protein sequence ID" value="USW52740.1"/>
    <property type="molecule type" value="Genomic_DNA"/>
</dbReference>
<name>A0A9Q9EJ80_9PEZI</name>
<keyword evidence="3" id="KW-1185">Reference proteome</keyword>
<gene>
    <name evidence="2" type="ORF">Slin15195_G060590</name>
</gene>
<sequence length="210" mass="23042">MVIRGNEQNCRTEADQRKQAMYCAIFDELRKYVRAKTIRQISTVITGSTPAQWNLFCRLLEEGDTICSLIGLCYNVAYSGFDSRWFMGGLQGKVAQLLAARVMGTGEREHKIGSWARRRVVPYDAVFECAPAKTRAEIMSGSSSRPDNILPSNDANMAAASGNSSSAEESGMFFEPGSRASETVAMSHPEYELLQGAFDVAGFLASQNNV</sequence>
<proteinExistence type="predicted"/>
<dbReference type="AlphaFoldDB" id="A0A9Q9EJ80"/>
<evidence type="ECO:0000256" key="1">
    <source>
        <dbReference type="SAM" id="MobiDB-lite"/>
    </source>
</evidence>
<reference evidence="2" key="1">
    <citation type="submission" date="2022-06" db="EMBL/GenBank/DDBJ databases">
        <title>Complete genome sequences of two strains of the flax pathogen Septoria linicola.</title>
        <authorList>
            <person name="Lapalu N."/>
            <person name="Simon A."/>
            <person name="Demenou B."/>
            <person name="Paumier D."/>
            <person name="Guillot M.-P."/>
            <person name="Gout L."/>
            <person name="Valade R."/>
        </authorList>
    </citation>
    <scope>NUCLEOTIDE SEQUENCE</scope>
    <source>
        <strain evidence="2">SE15195</strain>
    </source>
</reference>